<dbReference type="InterPro" id="IPR036390">
    <property type="entry name" value="WH_DNA-bd_sf"/>
</dbReference>
<name>M0E4G0_9EURY</name>
<dbReference type="InterPro" id="IPR036388">
    <property type="entry name" value="WH-like_DNA-bd_sf"/>
</dbReference>
<gene>
    <name evidence="2" type="ORF">C464_17462</name>
</gene>
<dbReference type="SUPFAM" id="SSF46785">
    <property type="entry name" value="Winged helix' DNA-binding domain"/>
    <property type="match status" value="1"/>
</dbReference>
<dbReference type="EMBL" id="AOJL01000068">
    <property type="protein sequence ID" value="ELZ42666.1"/>
    <property type="molecule type" value="Genomic_DNA"/>
</dbReference>
<dbReference type="AlphaFoldDB" id="M0E4G0"/>
<reference evidence="2 3" key="1">
    <citation type="journal article" date="2014" name="PLoS Genet.">
        <title>Phylogenetically driven sequencing of extremely halophilic archaea reveals strategies for static and dynamic osmo-response.</title>
        <authorList>
            <person name="Becker E.A."/>
            <person name="Seitzer P.M."/>
            <person name="Tritt A."/>
            <person name="Larsen D."/>
            <person name="Krusor M."/>
            <person name="Yao A.I."/>
            <person name="Wu D."/>
            <person name="Madern D."/>
            <person name="Eisen J.A."/>
            <person name="Darling A.E."/>
            <person name="Facciotti M.T."/>
        </authorList>
    </citation>
    <scope>NUCLEOTIDE SEQUENCE [LARGE SCALE GENOMIC DNA]</scope>
    <source>
        <strain evidence="2 3">DSM 10284</strain>
    </source>
</reference>
<evidence type="ECO:0000259" key="1">
    <source>
        <dbReference type="Pfam" id="PF24035"/>
    </source>
</evidence>
<comment type="caution">
    <text evidence="2">The sequence shown here is derived from an EMBL/GenBank/DDBJ whole genome shotgun (WGS) entry which is preliminary data.</text>
</comment>
<feature type="domain" description="DUF7344" evidence="1">
    <location>
        <begin position="103"/>
        <end position="185"/>
    </location>
</feature>
<protein>
    <recommendedName>
        <fullName evidence="1">DUF7344 domain-containing protein</fullName>
    </recommendedName>
</protein>
<dbReference type="Pfam" id="PF24035">
    <property type="entry name" value="DUF7344"/>
    <property type="match status" value="1"/>
</dbReference>
<evidence type="ECO:0000313" key="3">
    <source>
        <dbReference type="Proteomes" id="UP000011509"/>
    </source>
</evidence>
<keyword evidence="3" id="KW-1185">Reference proteome</keyword>
<proteinExistence type="predicted"/>
<accession>M0E4G0</accession>
<dbReference type="Proteomes" id="UP000011509">
    <property type="component" value="Unassembled WGS sequence"/>
</dbReference>
<dbReference type="OrthoDB" id="331021at2157"/>
<organism evidence="2 3">
    <name type="scientific">Halorubrum coriense DSM 10284</name>
    <dbReference type="NCBI Taxonomy" id="1227466"/>
    <lineage>
        <taxon>Archaea</taxon>
        <taxon>Methanobacteriati</taxon>
        <taxon>Methanobacteriota</taxon>
        <taxon>Stenosarchaea group</taxon>
        <taxon>Halobacteria</taxon>
        <taxon>Halobacteriales</taxon>
        <taxon>Haloferacaceae</taxon>
        <taxon>Halorubrum</taxon>
    </lineage>
</organism>
<dbReference type="PATRIC" id="fig|1227466.3.peg.3458"/>
<dbReference type="Gene3D" id="1.10.10.10">
    <property type="entry name" value="Winged helix-like DNA-binding domain superfamily/Winged helix DNA-binding domain"/>
    <property type="match status" value="1"/>
</dbReference>
<dbReference type="InterPro" id="IPR055768">
    <property type="entry name" value="DUF7344"/>
</dbReference>
<sequence length="213" mass="22853">MTTPESTRPTGDNTGGVPTEAELIDHLQDIDRPVSLNQLAKATGAARDTVKGRLERLEARGLIIISMGLYYVAVSLVDGSQPVADGGRAHPVANIDLSPEQTYTILSNERRRETLRFLSRLADRDAETYAPVGPLSAVVCASGEELCPETGGDDDDQHATYVALTQTHLPLLHDLGAVEYYSRVQKVAPTDIGLALTELMDIVDRAADTGESA</sequence>
<evidence type="ECO:0000313" key="2">
    <source>
        <dbReference type="EMBL" id="ELZ42666.1"/>
    </source>
</evidence>
<dbReference type="RefSeq" id="WP_006115029.1">
    <property type="nucleotide sequence ID" value="NZ_AOJL01000068.1"/>
</dbReference>